<dbReference type="AlphaFoldDB" id="G2PRN1"/>
<evidence type="ECO:0000313" key="1">
    <source>
        <dbReference type="EMBL" id="AEM69480.1"/>
    </source>
</evidence>
<dbReference type="Proteomes" id="UP000008908">
    <property type="component" value="Chromosome"/>
</dbReference>
<proteinExistence type="predicted"/>
<evidence type="ECO:0000313" key="2">
    <source>
        <dbReference type="Proteomes" id="UP000008908"/>
    </source>
</evidence>
<organism evidence="1 2">
    <name type="scientific">Allomuricauda ruestringensis (strain DSM 13258 / CIP 107369 / LMG 19739 / B1)</name>
    <name type="common">Muricauda ruestringensis</name>
    <dbReference type="NCBI Taxonomy" id="886377"/>
    <lineage>
        <taxon>Bacteria</taxon>
        <taxon>Pseudomonadati</taxon>
        <taxon>Bacteroidota</taxon>
        <taxon>Flavobacteriia</taxon>
        <taxon>Flavobacteriales</taxon>
        <taxon>Flavobacteriaceae</taxon>
        <taxon>Flagellimonas</taxon>
    </lineage>
</organism>
<sequence length="55" mass="5907">MLPLQTLLCATLNDSILGHDGLFCHDLNHIGISDNTGIVPLLILLMSQIGILLVI</sequence>
<dbReference type="EMBL" id="CP002999">
    <property type="protein sequence ID" value="AEM69480.1"/>
    <property type="molecule type" value="Genomic_DNA"/>
</dbReference>
<name>G2PRN1_ALLRU</name>
<dbReference type="HOGENOM" id="CLU_3027382_0_0_10"/>
<dbReference type="KEGG" id="mrs:Murru_0426"/>
<accession>G2PRN1</accession>
<dbReference type="STRING" id="886377.Murru_0426"/>
<protein>
    <submittedName>
        <fullName evidence="1">Uncharacterized protein</fullName>
    </submittedName>
</protein>
<reference evidence="2" key="1">
    <citation type="submission" date="2011-08" db="EMBL/GenBank/DDBJ databases">
        <title>The complete genome of Muricauda ruestringensis DSM 13258.</title>
        <authorList>
            <person name="Lucas S."/>
            <person name="Han J."/>
            <person name="Lapidus A."/>
            <person name="Bruce D."/>
            <person name="Goodwin L."/>
            <person name="Pitluck S."/>
            <person name="Peters L."/>
            <person name="Kyrpides N."/>
            <person name="Mavromatis K."/>
            <person name="Ivanova N."/>
            <person name="Ovchinnikova G."/>
            <person name="Teshima H."/>
            <person name="Detter J.C."/>
            <person name="Tapia R."/>
            <person name="Han C."/>
            <person name="Land M."/>
            <person name="Hauser L."/>
            <person name="Markowitz V."/>
            <person name="Cheng J.-F."/>
            <person name="Hugenholtz P."/>
            <person name="Woyke T."/>
            <person name="Wu D."/>
            <person name="Spring S."/>
            <person name="Schroeder M."/>
            <person name="Brambilla E."/>
            <person name="Klenk H.-P."/>
            <person name="Eisen J.A."/>
        </authorList>
    </citation>
    <scope>NUCLEOTIDE SEQUENCE [LARGE SCALE GENOMIC DNA]</scope>
    <source>
        <strain evidence="2">DSM 13258 / LMG 19739 / B1</strain>
    </source>
</reference>
<keyword evidence="2" id="KW-1185">Reference proteome</keyword>
<reference evidence="1 2" key="2">
    <citation type="journal article" date="2012" name="Stand. Genomic Sci.">
        <title>Complete genome sequence of the facultatively anaerobic, appendaged bacterium Muricauda ruestringensis type strain (B1(T)).</title>
        <authorList>
            <person name="Huntemann M."/>
            <person name="Teshima H."/>
            <person name="Lapidus A."/>
            <person name="Nolan M."/>
            <person name="Lucas S."/>
            <person name="Hammon N."/>
            <person name="Deshpande S."/>
            <person name="Cheng J.F."/>
            <person name="Tapia R."/>
            <person name="Goodwin L.A."/>
            <person name="Pitluck S."/>
            <person name="Liolios K."/>
            <person name="Pagani I."/>
            <person name="Ivanova N."/>
            <person name="Mavromatis K."/>
            <person name="Mikhailova N."/>
            <person name="Pati A."/>
            <person name="Chen A."/>
            <person name="Palaniappan K."/>
            <person name="Land M."/>
            <person name="Hauser L."/>
            <person name="Pan C."/>
            <person name="Brambilla E.M."/>
            <person name="Rohde M."/>
            <person name="Spring S."/>
            <person name="Goker M."/>
            <person name="Detter J.C."/>
            <person name="Bristow J."/>
            <person name="Eisen J.A."/>
            <person name="Markowitz V."/>
            <person name="Hugenholtz P."/>
            <person name="Kyrpides N.C."/>
            <person name="Klenk H.P."/>
            <person name="Woyke T."/>
        </authorList>
    </citation>
    <scope>NUCLEOTIDE SEQUENCE [LARGE SCALE GENOMIC DNA]</scope>
    <source>
        <strain evidence="2">DSM 13258 / LMG 19739 / B1</strain>
    </source>
</reference>
<gene>
    <name evidence="1" type="ordered locus">Murru_0426</name>
</gene>